<comment type="caution">
    <text evidence="3">The sequence shown here is derived from an EMBL/GenBank/DDBJ whole genome shotgun (WGS) entry which is preliminary data.</text>
</comment>
<keyword evidence="2" id="KW-0472">Membrane</keyword>
<feature type="transmembrane region" description="Helical" evidence="2">
    <location>
        <begin position="266"/>
        <end position="286"/>
    </location>
</feature>
<feature type="transmembrane region" description="Helical" evidence="2">
    <location>
        <begin position="150"/>
        <end position="171"/>
    </location>
</feature>
<evidence type="ECO:0000256" key="2">
    <source>
        <dbReference type="SAM" id="Phobius"/>
    </source>
</evidence>
<feature type="compositionally biased region" description="Low complexity" evidence="1">
    <location>
        <begin position="450"/>
        <end position="459"/>
    </location>
</feature>
<keyword evidence="4" id="KW-1185">Reference proteome</keyword>
<protein>
    <recommendedName>
        <fullName evidence="5">ABC transporter permease</fullName>
    </recommendedName>
</protein>
<feature type="region of interest" description="Disordered" evidence="1">
    <location>
        <begin position="450"/>
        <end position="474"/>
    </location>
</feature>
<evidence type="ECO:0000313" key="3">
    <source>
        <dbReference type="EMBL" id="MFC1402659.1"/>
    </source>
</evidence>
<evidence type="ECO:0000313" key="4">
    <source>
        <dbReference type="Proteomes" id="UP001592528"/>
    </source>
</evidence>
<accession>A0ABV6UMI8</accession>
<dbReference type="EMBL" id="JBHEZZ010000007">
    <property type="protein sequence ID" value="MFC1402659.1"/>
    <property type="molecule type" value="Genomic_DNA"/>
</dbReference>
<keyword evidence="2" id="KW-0812">Transmembrane</keyword>
<organism evidence="3 4">
    <name type="scientific">Streptacidiphilus cavernicola</name>
    <dbReference type="NCBI Taxonomy" id="3342716"/>
    <lineage>
        <taxon>Bacteria</taxon>
        <taxon>Bacillati</taxon>
        <taxon>Actinomycetota</taxon>
        <taxon>Actinomycetes</taxon>
        <taxon>Kitasatosporales</taxon>
        <taxon>Streptomycetaceae</taxon>
        <taxon>Streptacidiphilus</taxon>
    </lineage>
</organism>
<feature type="transmembrane region" description="Helical" evidence="2">
    <location>
        <begin position="117"/>
        <end position="138"/>
    </location>
</feature>
<gene>
    <name evidence="3" type="ORF">ACEZDJ_15330</name>
</gene>
<proteinExistence type="predicted"/>
<sequence>MSAATSAPAAADQRPAATRADLVVLRLLRLELRHNAMAWLLPIAIGLFWLTTYRKDMAQLPLWNLRAAGLQSGAVLDFAVPVTGAAAWTASREARRRLTDQVSVTARPRWARLLAPWAATTIWALVAYLGCAAVLYGVTEHQVGWGGPLWWPAAVGAASLPAFSALGFAVGTFLPSRFTAPLAAIAAFFLLALTTQPIHGSQSAWQISPIVTGPWDLGPQGVSATFYPFVPDLPIAQVMFLAGVTAALLALLALPAGWAGRSVRVAATGLTTAGLLAAGTAVALAGTGTMDAQGMIDIPALHNTADDQPLRFTPVCSDTAIPVCLNPAYAAELHLVTDTLTPLLDQLAGLPGAPTRILQTGVVLQQASNGVSARPAAPRASGTAHVFPLVLPDELPGPSMTAKGLASQLQDQLAQSYGPNLVARLVDYQPGESPAQDAVAKGLLLAAGLPGAQAPSSGPDRADPNPWPDLAPGTPAYAAAERFAALPASTRHAWLVQHLAALRAGRITLAQLP</sequence>
<name>A0ABV6UMI8_9ACTN</name>
<feature type="transmembrane region" description="Helical" evidence="2">
    <location>
        <begin position="178"/>
        <end position="198"/>
    </location>
</feature>
<dbReference type="Proteomes" id="UP001592528">
    <property type="component" value="Unassembled WGS sequence"/>
</dbReference>
<reference evidence="3 4" key="1">
    <citation type="submission" date="2024-09" db="EMBL/GenBank/DDBJ databases">
        <authorList>
            <person name="Lee S.D."/>
        </authorList>
    </citation>
    <scope>NUCLEOTIDE SEQUENCE [LARGE SCALE GENOMIC DNA]</scope>
    <source>
        <strain evidence="3 4">N1-5</strain>
    </source>
</reference>
<feature type="transmembrane region" description="Helical" evidence="2">
    <location>
        <begin position="36"/>
        <end position="53"/>
    </location>
</feature>
<dbReference type="RefSeq" id="WP_030253161.1">
    <property type="nucleotide sequence ID" value="NZ_JBHEZZ010000007.1"/>
</dbReference>
<evidence type="ECO:0000256" key="1">
    <source>
        <dbReference type="SAM" id="MobiDB-lite"/>
    </source>
</evidence>
<evidence type="ECO:0008006" key="5">
    <source>
        <dbReference type="Google" id="ProtNLM"/>
    </source>
</evidence>
<keyword evidence="2" id="KW-1133">Transmembrane helix</keyword>
<feature type="transmembrane region" description="Helical" evidence="2">
    <location>
        <begin position="235"/>
        <end position="254"/>
    </location>
</feature>